<dbReference type="SUPFAM" id="SSF48726">
    <property type="entry name" value="Immunoglobulin"/>
    <property type="match status" value="1"/>
</dbReference>
<evidence type="ECO:0000256" key="1">
    <source>
        <dbReference type="ARBA" id="ARBA00004370"/>
    </source>
</evidence>
<dbReference type="InterPro" id="IPR051117">
    <property type="entry name" value="TRG_var/const_region"/>
</dbReference>
<keyword evidence="5" id="KW-0675">Receptor</keyword>
<reference evidence="11 12" key="1">
    <citation type="submission" date="2018-11" db="EMBL/GenBank/DDBJ databases">
        <authorList>
            <person name="Lopez-Roques C."/>
            <person name="Donnadieu C."/>
            <person name="Bouchez O."/>
            <person name="Klopp C."/>
            <person name="Cabau C."/>
            <person name="Zahm M."/>
        </authorList>
    </citation>
    <scope>NUCLEOTIDE SEQUENCE [LARGE SCALE GENOMIC DNA]</scope>
    <source>
        <strain evidence="11">RS831</strain>
        <tissue evidence="11">Whole body</tissue>
    </source>
</reference>
<dbReference type="PANTHER" id="PTHR19256">
    <property type="entry name" value="T-CELL RECEPTOR GAMMA CHAIN"/>
    <property type="match status" value="1"/>
</dbReference>
<keyword evidence="3 9" id="KW-1133">Transmembrane helix</keyword>
<dbReference type="InterPro" id="IPR013783">
    <property type="entry name" value="Ig-like_fold"/>
</dbReference>
<feature type="coiled-coil region" evidence="7">
    <location>
        <begin position="16"/>
        <end position="43"/>
    </location>
</feature>
<keyword evidence="12" id="KW-1185">Reference proteome</keyword>
<evidence type="ECO:0000313" key="12">
    <source>
        <dbReference type="Proteomes" id="UP000283210"/>
    </source>
</evidence>
<dbReference type="Gene3D" id="2.60.40.10">
    <property type="entry name" value="Immunoglobulins"/>
    <property type="match status" value="1"/>
</dbReference>
<evidence type="ECO:0000256" key="2">
    <source>
        <dbReference type="ARBA" id="ARBA00022692"/>
    </source>
</evidence>
<reference evidence="11 12" key="2">
    <citation type="submission" date="2019-01" db="EMBL/GenBank/DDBJ databases">
        <title>A chromosome length genome reference of the Java medaka (oryzias javanicus).</title>
        <authorList>
            <person name="Herpin A."/>
            <person name="Takehana Y."/>
            <person name="Naruse K."/>
            <person name="Ansai S."/>
            <person name="Kawaguchi M."/>
        </authorList>
    </citation>
    <scope>NUCLEOTIDE SEQUENCE [LARGE SCALE GENOMIC DNA]</scope>
    <source>
        <strain evidence="11">RS831</strain>
        <tissue evidence="11">Whole body</tissue>
    </source>
</reference>
<evidence type="ECO:0000256" key="4">
    <source>
        <dbReference type="ARBA" id="ARBA00023136"/>
    </source>
</evidence>
<dbReference type="Proteomes" id="UP000283210">
    <property type="component" value="Chromosome 17"/>
</dbReference>
<feature type="compositionally biased region" description="Low complexity" evidence="8">
    <location>
        <begin position="301"/>
        <end position="319"/>
    </location>
</feature>
<comment type="subcellular location">
    <subcellularLocation>
        <location evidence="1">Membrane</location>
    </subcellularLocation>
</comment>
<feature type="domain" description="Ig-like" evidence="10">
    <location>
        <begin position="205"/>
        <end position="302"/>
    </location>
</feature>
<gene>
    <name evidence="11" type="ORF">OJAV_G00169600</name>
</gene>
<keyword evidence="4 9" id="KW-0472">Membrane</keyword>
<dbReference type="InterPro" id="IPR007110">
    <property type="entry name" value="Ig-like_dom"/>
</dbReference>
<feature type="region of interest" description="Disordered" evidence="8">
    <location>
        <begin position="297"/>
        <end position="320"/>
    </location>
</feature>
<dbReference type="InterPro" id="IPR036179">
    <property type="entry name" value="Ig-like_dom_sf"/>
</dbReference>
<evidence type="ECO:0000256" key="9">
    <source>
        <dbReference type="SAM" id="Phobius"/>
    </source>
</evidence>
<name>A0A437CEP1_ORYJA</name>
<dbReference type="PROSITE" id="PS50835">
    <property type="entry name" value="IG_LIKE"/>
    <property type="match status" value="1"/>
</dbReference>
<dbReference type="EMBL" id="CM012453">
    <property type="protein sequence ID" value="RVE61326.1"/>
    <property type="molecule type" value="Genomic_DNA"/>
</dbReference>
<evidence type="ECO:0000256" key="6">
    <source>
        <dbReference type="ARBA" id="ARBA00023319"/>
    </source>
</evidence>
<evidence type="ECO:0000256" key="3">
    <source>
        <dbReference type="ARBA" id="ARBA00022989"/>
    </source>
</evidence>
<evidence type="ECO:0000256" key="8">
    <source>
        <dbReference type="SAM" id="MobiDB-lite"/>
    </source>
</evidence>
<evidence type="ECO:0000313" key="11">
    <source>
        <dbReference type="EMBL" id="RVE61326.1"/>
    </source>
</evidence>
<evidence type="ECO:0000259" key="10">
    <source>
        <dbReference type="PROSITE" id="PS50835"/>
    </source>
</evidence>
<dbReference type="PANTHER" id="PTHR19256:SF65">
    <property type="entry name" value="T CELL RECEPTOR GAMMA CONSTANT 1-RELATED"/>
    <property type="match status" value="1"/>
</dbReference>
<dbReference type="InterPro" id="IPR003597">
    <property type="entry name" value="Ig_C1-set"/>
</dbReference>
<evidence type="ECO:0000256" key="5">
    <source>
        <dbReference type="ARBA" id="ARBA00023170"/>
    </source>
</evidence>
<organism evidence="11 12">
    <name type="scientific">Oryzias javanicus</name>
    <name type="common">Javanese ricefish</name>
    <name type="synonym">Aplocheilus javanicus</name>
    <dbReference type="NCBI Taxonomy" id="123683"/>
    <lineage>
        <taxon>Eukaryota</taxon>
        <taxon>Metazoa</taxon>
        <taxon>Chordata</taxon>
        <taxon>Craniata</taxon>
        <taxon>Vertebrata</taxon>
        <taxon>Euteleostomi</taxon>
        <taxon>Actinopterygii</taxon>
        <taxon>Neopterygii</taxon>
        <taxon>Teleostei</taxon>
        <taxon>Neoteleostei</taxon>
        <taxon>Acanthomorphata</taxon>
        <taxon>Ovalentaria</taxon>
        <taxon>Atherinomorphae</taxon>
        <taxon>Beloniformes</taxon>
        <taxon>Adrianichthyidae</taxon>
        <taxon>Oryziinae</taxon>
        <taxon>Oryzias</taxon>
    </lineage>
</organism>
<keyword evidence="2 9" id="KW-0812">Transmembrane</keyword>
<accession>A0A437CEP1</accession>
<evidence type="ECO:0000256" key="7">
    <source>
        <dbReference type="SAM" id="Coils"/>
    </source>
</evidence>
<keyword evidence="6" id="KW-0393">Immunoglobulin domain</keyword>
<proteinExistence type="predicted"/>
<dbReference type="GO" id="GO:0016020">
    <property type="term" value="C:membrane"/>
    <property type="evidence" value="ECO:0007669"/>
    <property type="project" value="UniProtKB-SubCell"/>
</dbReference>
<dbReference type="AlphaFoldDB" id="A0A437CEP1"/>
<dbReference type="Pfam" id="PF07654">
    <property type="entry name" value="C1-set"/>
    <property type="match status" value="1"/>
</dbReference>
<feature type="transmembrane region" description="Helical" evidence="9">
    <location>
        <begin position="346"/>
        <end position="366"/>
    </location>
</feature>
<dbReference type="OrthoDB" id="8924181at2759"/>
<sequence length="384" mass="42178">MSSVQSLREFISERLTAAAEEIFRQFEKTIVQYEEEMDRQRTLLDSSWKAERSTITAEIPTFPCKKEFVVTPMPLNQQRVPEEPELIWIKEEQLQLGCSQDWGQVGSKPEGDLSAQIFSGPEAEPKPAQLHFLDSPLIESQGLDLESDKNVGTKEEISTYDESSSSSIFCLSNTSSSKSVNCGSGYYIFGSGTRLFVTDESVVKPVVSVYPAASRVPVERGSSLLCLASEMFPPVVQFSWKRQKNNGPLEDMISDGEQLDLRESGCSASILLAHQQKESSYKYICSVKHEGGTVEVQTQQAAGSTAAPTSHPASSSIPAEGTASVPPLDLVKLSFQSECRVKLLCLLYTVLIVNSLVYCCGLSLLFSDRLFSPSNLIPSCHSSL</sequence>
<protein>
    <recommendedName>
        <fullName evidence="10">Ig-like domain-containing protein</fullName>
    </recommendedName>
</protein>
<keyword evidence="7" id="KW-0175">Coiled coil</keyword>